<dbReference type="SUPFAM" id="SSF51430">
    <property type="entry name" value="NAD(P)-linked oxidoreductase"/>
    <property type="match status" value="1"/>
</dbReference>
<feature type="site" description="Lowers pKa of active site Tyr" evidence="7">
    <location>
        <position position="77"/>
    </location>
</feature>
<dbReference type="CDD" id="cd19071">
    <property type="entry name" value="AKR_AKR1-5-like"/>
    <property type="match status" value="1"/>
</dbReference>
<dbReference type="AlphaFoldDB" id="A0AA48HFV4"/>
<organism evidence="9 10">
    <name type="scientific">Mesoterricola sediminis</name>
    <dbReference type="NCBI Taxonomy" id="2927980"/>
    <lineage>
        <taxon>Bacteria</taxon>
        <taxon>Pseudomonadati</taxon>
        <taxon>Acidobacteriota</taxon>
        <taxon>Holophagae</taxon>
        <taxon>Holophagales</taxon>
        <taxon>Holophagaceae</taxon>
        <taxon>Mesoterricola</taxon>
    </lineage>
</organism>
<evidence type="ECO:0000256" key="3">
    <source>
        <dbReference type="ARBA" id="ARBA00023002"/>
    </source>
</evidence>
<dbReference type="InterPro" id="IPR036812">
    <property type="entry name" value="NAD(P)_OxRdtase_dom_sf"/>
</dbReference>
<dbReference type="Proteomes" id="UP001228113">
    <property type="component" value="Chromosome"/>
</dbReference>
<evidence type="ECO:0000256" key="1">
    <source>
        <dbReference type="ARBA" id="ARBA00007905"/>
    </source>
</evidence>
<feature type="binding site" evidence="6">
    <location>
        <position position="110"/>
    </location>
    <ligand>
        <name>substrate</name>
    </ligand>
</feature>
<accession>A0AA48HFV4</accession>
<feature type="domain" description="NADP-dependent oxidoreductase" evidence="8">
    <location>
        <begin position="18"/>
        <end position="266"/>
    </location>
</feature>
<dbReference type="InterPro" id="IPR020471">
    <property type="entry name" value="AKR"/>
</dbReference>
<dbReference type="EMBL" id="AP027081">
    <property type="protein sequence ID" value="BDU77463.1"/>
    <property type="molecule type" value="Genomic_DNA"/>
</dbReference>
<dbReference type="Gene3D" id="3.20.20.100">
    <property type="entry name" value="NADP-dependent oxidoreductase domain"/>
    <property type="match status" value="1"/>
</dbReference>
<evidence type="ECO:0000256" key="6">
    <source>
        <dbReference type="PIRSR" id="PIRSR000097-2"/>
    </source>
</evidence>
<dbReference type="Pfam" id="PF00248">
    <property type="entry name" value="Aldo_ket_red"/>
    <property type="match status" value="1"/>
</dbReference>
<keyword evidence="10" id="KW-1185">Reference proteome</keyword>
<evidence type="ECO:0000256" key="5">
    <source>
        <dbReference type="PIRSR" id="PIRSR000097-1"/>
    </source>
</evidence>
<evidence type="ECO:0000256" key="4">
    <source>
        <dbReference type="ARBA" id="ARBA00049445"/>
    </source>
</evidence>
<evidence type="ECO:0000259" key="8">
    <source>
        <dbReference type="Pfam" id="PF00248"/>
    </source>
</evidence>
<keyword evidence="3" id="KW-0560">Oxidoreductase</keyword>
<keyword evidence="2" id="KW-0521">NADP</keyword>
<dbReference type="PROSITE" id="PS00063">
    <property type="entry name" value="ALDOKETO_REDUCTASE_3"/>
    <property type="match status" value="1"/>
</dbReference>
<comment type="catalytic activity">
    <reaction evidence="4">
        <text>hydroxyacetone + NADP(+) = methylglyoxal + NADPH + H(+)</text>
        <dbReference type="Rhea" id="RHEA:27986"/>
        <dbReference type="ChEBI" id="CHEBI:15378"/>
        <dbReference type="ChEBI" id="CHEBI:17158"/>
        <dbReference type="ChEBI" id="CHEBI:27957"/>
        <dbReference type="ChEBI" id="CHEBI:57783"/>
        <dbReference type="ChEBI" id="CHEBI:58349"/>
    </reaction>
</comment>
<dbReference type="InterPro" id="IPR018170">
    <property type="entry name" value="Aldo/ket_reductase_CS"/>
</dbReference>
<dbReference type="InterPro" id="IPR023210">
    <property type="entry name" value="NADP_OxRdtase_dom"/>
</dbReference>
<evidence type="ECO:0000256" key="2">
    <source>
        <dbReference type="ARBA" id="ARBA00022857"/>
    </source>
</evidence>
<protein>
    <submittedName>
        <fullName evidence="9">2,5-diketo-D-gluconic acid reductase</fullName>
    </submittedName>
</protein>
<gene>
    <name evidence="9" type="ORF">METESE_24210</name>
</gene>
<evidence type="ECO:0000313" key="9">
    <source>
        <dbReference type="EMBL" id="BDU77463.1"/>
    </source>
</evidence>
<proteinExistence type="inferred from homology"/>
<dbReference type="PIRSF" id="PIRSF000097">
    <property type="entry name" value="AKR"/>
    <property type="match status" value="1"/>
</dbReference>
<feature type="active site" description="Proton donor" evidence="5">
    <location>
        <position position="52"/>
    </location>
</feature>
<dbReference type="PROSITE" id="PS00798">
    <property type="entry name" value="ALDOKETO_REDUCTASE_1"/>
    <property type="match status" value="1"/>
</dbReference>
<name>A0AA48HFV4_9BACT</name>
<dbReference type="GO" id="GO:0016616">
    <property type="term" value="F:oxidoreductase activity, acting on the CH-OH group of donors, NAD or NADP as acceptor"/>
    <property type="evidence" value="ECO:0007669"/>
    <property type="project" value="UniProtKB-ARBA"/>
</dbReference>
<dbReference type="KEGG" id="msea:METESE_24210"/>
<dbReference type="PRINTS" id="PR00069">
    <property type="entry name" value="ALDKETRDTASE"/>
</dbReference>
<dbReference type="PROSITE" id="PS00062">
    <property type="entry name" value="ALDOKETO_REDUCTASE_2"/>
    <property type="match status" value="1"/>
</dbReference>
<dbReference type="PANTHER" id="PTHR43827">
    <property type="entry name" value="2,5-DIKETO-D-GLUCONIC ACID REDUCTASE"/>
    <property type="match status" value="1"/>
</dbReference>
<comment type="similarity">
    <text evidence="1">Belongs to the aldo/keto reductase family.</text>
</comment>
<reference evidence="9" key="1">
    <citation type="journal article" date="2023" name="Int. J. Syst. Evol. Microbiol.">
        <title>Mesoterricola silvestris gen. nov., sp. nov., Mesoterricola sediminis sp. nov., Geothrix oryzae sp. nov., Geothrix edaphica sp. nov., Geothrix rubra sp. nov., and Geothrix limicola sp. nov., six novel members of Acidobacteriota isolated from soils.</title>
        <authorList>
            <person name="Itoh H."/>
            <person name="Sugisawa Y."/>
            <person name="Mise K."/>
            <person name="Xu Z."/>
            <person name="Kuniyasu M."/>
            <person name="Ushijima N."/>
            <person name="Kawano K."/>
            <person name="Kobayashi E."/>
            <person name="Shiratori Y."/>
            <person name="Masuda Y."/>
            <person name="Senoo K."/>
        </authorList>
    </citation>
    <scope>NUCLEOTIDE SEQUENCE</scope>
    <source>
        <strain evidence="9">W786</strain>
    </source>
</reference>
<dbReference type="FunFam" id="3.20.20.100:FF:000002">
    <property type="entry name" value="2,5-diketo-D-gluconic acid reductase A"/>
    <property type="match status" value="1"/>
</dbReference>
<evidence type="ECO:0000313" key="10">
    <source>
        <dbReference type="Proteomes" id="UP001228113"/>
    </source>
</evidence>
<sequence length="274" mass="29622">MTTPPPILLSNGVAVPALGFGTWQIPEGPAAFDAVTCALASGYRHIDTARAYGNEASVGRALRASGLRREEVFVTSKLPAEEKDSGRVLAAFDATMAALGLDQLDLYLIHAPWPWSRIGLDCMAQNKAIWKVFERLYADGRVRAIGVSNFNEAELGGLLEVCDVAPMVNQIRFFIGDTQPSLVAFCQARAIAVEAYSPLATGRLLANPDLASLAQRLGVTLPQLCLRHALQKGLIVLPKSVTPARIRQNLEVDFQLSAEDMAWLDGLTGTVPRR</sequence>
<dbReference type="PANTHER" id="PTHR43827:SF3">
    <property type="entry name" value="NADP-DEPENDENT OXIDOREDUCTASE DOMAIN-CONTAINING PROTEIN"/>
    <property type="match status" value="1"/>
</dbReference>
<evidence type="ECO:0000256" key="7">
    <source>
        <dbReference type="PIRSR" id="PIRSR000097-3"/>
    </source>
</evidence>
<dbReference type="RefSeq" id="WP_316410293.1">
    <property type="nucleotide sequence ID" value="NZ_AP027081.1"/>
</dbReference>